<evidence type="ECO:0000313" key="1">
    <source>
        <dbReference type="Proteomes" id="UP000887580"/>
    </source>
</evidence>
<reference evidence="2" key="1">
    <citation type="submission" date="2022-11" db="UniProtKB">
        <authorList>
            <consortium name="WormBaseParasite"/>
        </authorList>
    </citation>
    <scope>IDENTIFICATION</scope>
</reference>
<evidence type="ECO:0000313" key="2">
    <source>
        <dbReference type="WBParaSite" id="PS1159_v2.g16637.t1"/>
    </source>
</evidence>
<protein>
    <submittedName>
        <fullName evidence="2">G-protein coupled receptors family 1 profile domain-containing protein</fullName>
    </submittedName>
</protein>
<accession>A0AC35FGM5</accession>
<name>A0AC35FGM5_9BILA</name>
<dbReference type="WBParaSite" id="PS1159_v2.g16637.t1">
    <property type="protein sequence ID" value="PS1159_v2.g16637.t1"/>
    <property type="gene ID" value="PS1159_v2.g16637"/>
</dbReference>
<organism evidence="1 2">
    <name type="scientific">Panagrolaimus sp. PS1159</name>
    <dbReference type="NCBI Taxonomy" id="55785"/>
    <lineage>
        <taxon>Eukaryota</taxon>
        <taxon>Metazoa</taxon>
        <taxon>Ecdysozoa</taxon>
        <taxon>Nematoda</taxon>
        <taxon>Chromadorea</taxon>
        <taxon>Rhabditida</taxon>
        <taxon>Tylenchina</taxon>
        <taxon>Panagrolaimomorpha</taxon>
        <taxon>Panagrolaimoidea</taxon>
        <taxon>Panagrolaimidae</taxon>
        <taxon>Panagrolaimus</taxon>
    </lineage>
</organism>
<dbReference type="Proteomes" id="UP000887580">
    <property type="component" value="Unplaced"/>
</dbReference>
<sequence>MLCIDRCLSLIFPVNYDFNKKKIFLVFTLAYIFIGTGILIRVCSMIEVFPKSSKTSCRFFGCLMTLATPQFISLTKALFSLPNVILGIVLSVLIHKTFRNKRDKKSDKINKTVYLIIGITTLSVMLPSLLDEFAKMIFGKPLNTFLGPYGNTLCACGSTVCIQVYSKAFKRLESKFHATSKQVTTF</sequence>
<proteinExistence type="predicted"/>